<dbReference type="AlphaFoldDB" id="A0A6I2UY84"/>
<dbReference type="Pfam" id="PF01966">
    <property type="entry name" value="HD"/>
    <property type="match status" value="1"/>
</dbReference>
<keyword evidence="4" id="KW-0548">Nucleotidyltransferase</keyword>
<dbReference type="InterPro" id="IPR050124">
    <property type="entry name" value="tRNA_CCA-adding_enzyme"/>
</dbReference>
<keyword evidence="3" id="KW-0819">tRNA processing</keyword>
<evidence type="ECO:0000256" key="9">
    <source>
        <dbReference type="ARBA" id="ARBA00022842"/>
    </source>
</evidence>
<dbReference type="GO" id="GO:0042245">
    <property type="term" value="P:RNA repair"/>
    <property type="evidence" value="ECO:0007669"/>
    <property type="project" value="UniProtKB-KW"/>
</dbReference>
<dbReference type="GO" id="GO:0001680">
    <property type="term" value="P:tRNA 3'-terminal CCA addition"/>
    <property type="evidence" value="ECO:0007669"/>
    <property type="project" value="InterPro"/>
</dbReference>
<comment type="similarity">
    <text evidence="11">Belongs to the tRNA nucleotidyltransferase/poly(A) polymerase family.</text>
</comment>
<evidence type="ECO:0000256" key="4">
    <source>
        <dbReference type="ARBA" id="ARBA00022695"/>
    </source>
</evidence>
<gene>
    <name evidence="13" type="ORF">FYJ78_09320</name>
</gene>
<dbReference type="Pfam" id="PF01743">
    <property type="entry name" value="PolyA_pol"/>
    <property type="match status" value="1"/>
</dbReference>
<dbReference type="Pfam" id="PF12627">
    <property type="entry name" value="PolyA_pol_RNAbd"/>
    <property type="match status" value="1"/>
</dbReference>
<dbReference type="SUPFAM" id="SSF81891">
    <property type="entry name" value="Poly A polymerase C-terminal region-like"/>
    <property type="match status" value="1"/>
</dbReference>
<proteinExistence type="inferred from homology"/>
<keyword evidence="8" id="KW-0067">ATP-binding</keyword>
<dbReference type="Proteomes" id="UP000430222">
    <property type="component" value="Unassembled WGS sequence"/>
</dbReference>
<evidence type="ECO:0000259" key="12">
    <source>
        <dbReference type="PROSITE" id="PS51831"/>
    </source>
</evidence>
<dbReference type="EMBL" id="VUNL01000010">
    <property type="protein sequence ID" value="MSV25369.1"/>
    <property type="molecule type" value="Genomic_DNA"/>
</dbReference>
<dbReference type="GO" id="GO:0003723">
    <property type="term" value="F:RNA binding"/>
    <property type="evidence" value="ECO:0007669"/>
    <property type="project" value="UniProtKB-KW"/>
</dbReference>
<dbReference type="GO" id="GO:0004810">
    <property type="term" value="F:CCA tRNA nucleotidyltransferase activity"/>
    <property type="evidence" value="ECO:0007669"/>
    <property type="project" value="InterPro"/>
</dbReference>
<feature type="domain" description="HD" evidence="12">
    <location>
        <begin position="243"/>
        <end position="342"/>
    </location>
</feature>
<dbReference type="InterPro" id="IPR006674">
    <property type="entry name" value="HD_domain"/>
</dbReference>
<keyword evidence="10 11" id="KW-0694">RNA-binding</keyword>
<dbReference type="InterPro" id="IPR002646">
    <property type="entry name" value="PolA_pol_head_dom"/>
</dbReference>
<dbReference type="InterPro" id="IPR043519">
    <property type="entry name" value="NT_sf"/>
</dbReference>
<evidence type="ECO:0000256" key="1">
    <source>
        <dbReference type="ARBA" id="ARBA00001946"/>
    </source>
</evidence>
<evidence type="ECO:0000313" key="14">
    <source>
        <dbReference type="Proteomes" id="UP000430222"/>
    </source>
</evidence>
<evidence type="ECO:0000256" key="3">
    <source>
        <dbReference type="ARBA" id="ARBA00022694"/>
    </source>
</evidence>
<evidence type="ECO:0000256" key="11">
    <source>
        <dbReference type="RuleBase" id="RU003953"/>
    </source>
</evidence>
<evidence type="ECO:0000256" key="8">
    <source>
        <dbReference type="ARBA" id="ARBA00022840"/>
    </source>
</evidence>
<dbReference type="PANTHER" id="PTHR47545">
    <property type="entry name" value="MULTIFUNCTIONAL CCA PROTEIN"/>
    <property type="match status" value="1"/>
</dbReference>
<evidence type="ECO:0000313" key="13">
    <source>
        <dbReference type="EMBL" id="MSV25369.1"/>
    </source>
</evidence>
<dbReference type="SUPFAM" id="SSF81301">
    <property type="entry name" value="Nucleotidyltransferase"/>
    <property type="match status" value="1"/>
</dbReference>
<keyword evidence="2 11" id="KW-0808">Transferase</keyword>
<dbReference type="PIRSF" id="PIRSF000813">
    <property type="entry name" value="CCA_bact"/>
    <property type="match status" value="1"/>
</dbReference>
<sequence length="425" mass="48781">MMTENEFVRKVRDRGGRAFLVGGWVRDQFRGEAPHDKDYMISGMAESDFAAQFPEARKVGRSFPVYLVYIDGKECEVAFARREYKAGSGYRGFVVESDPSVTVEEDLFRRDTTMNSLAIELPFGRCLDYYGGRKDIRARRIRAVSAHFCEDPVRALRAARQAAAFQFSITEETIAFMRSCRDELAQEPQERLLGELKRALQTEKPSVFFEMLRRADLLSVTFPEIAALIGRTQPAAFHPEGDAYCHTMMVVDQVAKDTPSVLARFCGLVHDLGKGTTPRDMEPHHYGHEQRGVDVLQKWNRRMTLPRNWMQGGVFLIRQHMRAPRLTKAGKIVRLLLDAERSVLSLSEFCAVIRADHHSLPIYLERAEEIIERMHTVNGRDCPREIRGHEVGKWLLDRQICVYRDFLVREVSGRNIDKSSESSYN</sequence>
<keyword evidence="5" id="KW-0479">Metal-binding</keyword>
<accession>A0A6I2UY84</accession>
<protein>
    <submittedName>
        <fullName evidence="13">HD domain-containing protein</fullName>
    </submittedName>
</protein>
<evidence type="ECO:0000256" key="2">
    <source>
        <dbReference type="ARBA" id="ARBA00022679"/>
    </source>
</evidence>
<keyword evidence="6" id="KW-0547">Nucleotide-binding</keyword>
<dbReference type="Gene3D" id="1.10.3090.10">
    <property type="entry name" value="cca-adding enzyme, domain 2"/>
    <property type="match status" value="1"/>
</dbReference>
<dbReference type="CDD" id="cd05398">
    <property type="entry name" value="NT_ClassII-CCAase"/>
    <property type="match status" value="1"/>
</dbReference>
<comment type="cofactor">
    <cofactor evidence="1">
        <name>Mg(2+)</name>
        <dbReference type="ChEBI" id="CHEBI:18420"/>
    </cofactor>
</comment>
<organism evidence="13 14">
    <name type="scientific">Selenomonas montiformis</name>
    <dbReference type="NCBI Taxonomy" id="2652285"/>
    <lineage>
        <taxon>Bacteria</taxon>
        <taxon>Bacillati</taxon>
        <taxon>Bacillota</taxon>
        <taxon>Negativicutes</taxon>
        <taxon>Selenomonadales</taxon>
        <taxon>Selenomonadaceae</taxon>
        <taxon>Selenomonas</taxon>
    </lineage>
</organism>
<evidence type="ECO:0000256" key="6">
    <source>
        <dbReference type="ARBA" id="ARBA00022741"/>
    </source>
</evidence>
<name>A0A6I2UY84_9FIRM</name>
<keyword evidence="7" id="KW-0692">RNA repair</keyword>
<evidence type="ECO:0000256" key="10">
    <source>
        <dbReference type="ARBA" id="ARBA00022884"/>
    </source>
</evidence>
<dbReference type="GO" id="GO:0005524">
    <property type="term" value="F:ATP binding"/>
    <property type="evidence" value="ECO:0007669"/>
    <property type="project" value="UniProtKB-KW"/>
</dbReference>
<evidence type="ECO:0000256" key="7">
    <source>
        <dbReference type="ARBA" id="ARBA00022800"/>
    </source>
</evidence>
<evidence type="ECO:0000256" key="5">
    <source>
        <dbReference type="ARBA" id="ARBA00022723"/>
    </source>
</evidence>
<keyword evidence="14" id="KW-1185">Reference proteome</keyword>
<dbReference type="Gene3D" id="3.30.460.10">
    <property type="entry name" value="Beta Polymerase, domain 2"/>
    <property type="match status" value="1"/>
</dbReference>
<dbReference type="InterPro" id="IPR032828">
    <property type="entry name" value="PolyA_RNA-bd"/>
</dbReference>
<dbReference type="InterPro" id="IPR012006">
    <property type="entry name" value="CCA_bact"/>
</dbReference>
<dbReference type="GO" id="GO:0046872">
    <property type="term" value="F:metal ion binding"/>
    <property type="evidence" value="ECO:0007669"/>
    <property type="project" value="UniProtKB-KW"/>
</dbReference>
<keyword evidence="9" id="KW-0460">Magnesium</keyword>
<reference evidence="13 14" key="1">
    <citation type="submission" date="2019-08" db="EMBL/GenBank/DDBJ databases">
        <title>In-depth cultivation of the pig gut microbiome towards novel bacterial diversity and tailored functional studies.</title>
        <authorList>
            <person name="Wylensek D."/>
            <person name="Hitch T.C.A."/>
            <person name="Clavel T."/>
        </authorList>
    </citation>
    <scope>NUCLEOTIDE SEQUENCE [LARGE SCALE GENOMIC DNA]</scope>
    <source>
        <strain evidence="14">WCA-380-WT-3B3</strain>
    </source>
</reference>
<dbReference type="PANTHER" id="PTHR47545:SF1">
    <property type="entry name" value="MULTIFUNCTIONAL CCA PROTEIN"/>
    <property type="match status" value="1"/>
</dbReference>
<dbReference type="PROSITE" id="PS51831">
    <property type="entry name" value="HD"/>
    <property type="match status" value="1"/>
</dbReference>
<comment type="caution">
    <text evidence="13">The sequence shown here is derived from an EMBL/GenBank/DDBJ whole genome shotgun (WGS) entry which is preliminary data.</text>
</comment>